<keyword evidence="8" id="KW-1185">Reference proteome</keyword>
<evidence type="ECO:0000256" key="4">
    <source>
        <dbReference type="ARBA" id="ARBA00022982"/>
    </source>
</evidence>
<evidence type="ECO:0000256" key="3">
    <source>
        <dbReference type="ARBA" id="ARBA00022723"/>
    </source>
</evidence>
<organism evidence="7 8">
    <name type="scientific">Candidatus Magnetobacterium casense</name>
    <dbReference type="NCBI Taxonomy" id="1455061"/>
    <lineage>
        <taxon>Bacteria</taxon>
        <taxon>Pseudomonadati</taxon>
        <taxon>Nitrospirota</taxon>
        <taxon>Thermodesulfovibrionia</taxon>
        <taxon>Thermodesulfovibrionales</taxon>
        <taxon>Candidatus Magnetobacteriaceae</taxon>
        <taxon>Candidatus Magnetobacterium</taxon>
    </lineage>
</organism>
<evidence type="ECO:0000256" key="1">
    <source>
        <dbReference type="ARBA" id="ARBA00022448"/>
    </source>
</evidence>
<dbReference type="SMART" id="SM00887">
    <property type="entry name" value="EB_dh"/>
    <property type="match status" value="1"/>
</dbReference>
<dbReference type="Proteomes" id="UP001196980">
    <property type="component" value="Unassembled WGS sequence"/>
</dbReference>
<keyword evidence="2" id="KW-0349">Heme</keyword>
<name>A0ABS6RVC3_9BACT</name>
<protein>
    <recommendedName>
        <fullName evidence="6">Cytochrome c-552/DMSO reductase-like haem-binding domain-containing protein</fullName>
    </recommendedName>
</protein>
<dbReference type="RefSeq" id="WP_218251197.1">
    <property type="nucleotide sequence ID" value="NZ_JABXWD010000033.1"/>
</dbReference>
<gene>
    <name evidence="7" type="ORF">HWQ67_03150</name>
</gene>
<keyword evidence="3" id="KW-0479">Metal-binding</keyword>
<dbReference type="EMBL" id="JABXWD010000033">
    <property type="protein sequence ID" value="MBV6340576.1"/>
    <property type="molecule type" value="Genomic_DNA"/>
</dbReference>
<comment type="caution">
    <text evidence="7">The sequence shown here is derived from an EMBL/GenBank/DDBJ whole genome shotgun (WGS) entry which is preliminary data.</text>
</comment>
<evidence type="ECO:0000256" key="2">
    <source>
        <dbReference type="ARBA" id="ARBA00022617"/>
    </source>
</evidence>
<keyword evidence="4" id="KW-0249">Electron transport</keyword>
<accession>A0ABS6RVC3</accession>
<dbReference type="Pfam" id="PF09459">
    <property type="entry name" value="EB_dh"/>
    <property type="match status" value="1"/>
</dbReference>
<dbReference type="InterPro" id="IPR019020">
    <property type="entry name" value="Cyt-c552/DMSO_Rdtase_haem-bd"/>
</dbReference>
<proteinExistence type="predicted"/>
<evidence type="ECO:0000259" key="6">
    <source>
        <dbReference type="SMART" id="SM00887"/>
    </source>
</evidence>
<evidence type="ECO:0000313" key="7">
    <source>
        <dbReference type="EMBL" id="MBV6340576.1"/>
    </source>
</evidence>
<sequence>MIRKQIWLILLIVLAAMSAAYGQEKVFVEITSFRKDIDVSKVGINDEVWKGVASYKQPLQRQFLVEPKPKEVGVKEMFVQSINDGKYIAFRLTWKDDTKDDVLKITSFSDAAAIQFPLSSEQLPEYFMGEPKKPVHIMYWRAWRSKDQKDGVQTVNTAYPNMTIDMYSFDYKVSGVGTDKTQAQKDMFIPGRAAQNPLSVAHKEIIEEATSEGPGTYKTKPVENTVGEAVWQNGSWTLIVKRPMTVNDAGSVQFKAGEKKPISFAVWEGHRLEGGGRKAVSPAWAEVLVK</sequence>
<evidence type="ECO:0000256" key="5">
    <source>
        <dbReference type="ARBA" id="ARBA00023004"/>
    </source>
</evidence>
<feature type="domain" description="Cytochrome c-552/DMSO reductase-like haem-binding" evidence="6">
    <location>
        <begin position="46"/>
        <end position="279"/>
    </location>
</feature>
<keyword evidence="1" id="KW-0813">Transport</keyword>
<evidence type="ECO:0000313" key="8">
    <source>
        <dbReference type="Proteomes" id="UP001196980"/>
    </source>
</evidence>
<reference evidence="7 8" key="1">
    <citation type="journal article" date="2020" name="J Geophys Res Biogeosci">
        <title>Magnetotaxis as an Adaptation to Enable Bacterial Shuttling of Microbial Sulfur and Sulfur Cycling Across Aquatic Oxic#Anoxic Interfaces.</title>
        <authorList>
            <person name="Li J."/>
            <person name="Liu P."/>
            <person name="Wang J."/>
            <person name="Roberts A.P."/>
            <person name="Pan Y."/>
        </authorList>
    </citation>
    <scope>NUCLEOTIDE SEQUENCE [LARGE SCALE GENOMIC DNA]</scope>
    <source>
        <strain evidence="7 8">MYR-1_YQ</strain>
    </source>
</reference>
<keyword evidence="5" id="KW-0408">Iron</keyword>